<accession>A0A1E3X878</accession>
<dbReference type="InterPro" id="IPR004843">
    <property type="entry name" value="Calcineurin-like_PHP"/>
</dbReference>
<dbReference type="GO" id="GO:0016787">
    <property type="term" value="F:hydrolase activity"/>
    <property type="evidence" value="ECO:0007669"/>
    <property type="project" value="InterPro"/>
</dbReference>
<organism evidence="2 3">
    <name type="scientific">Candidatus Scalindua rubra</name>
    <dbReference type="NCBI Taxonomy" id="1872076"/>
    <lineage>
        <taxon>Bacteria</taxon>
        <taxon>Pseudomonadati</taxon>
        <taxon>Planctomycetota</taxon>
        <taxon>Candidatus Brocadiia</taxon>
        <taxon>Candidatus Brocadiales</taxon>
        <taxon>Candidatus Scalinduaceae</taxon>
        <taxon>Candidatus Scalindua</taxon>
    </lineage>
</organism>
<dbReference type="InterPro" id="IPR029052">
    <property type="entry name" value="Metallo-depent_PP-like"/>
</dbReference>
<name>A0A1E3X878_9BACT</name>
<evidence type="ECO:0000259" key="1">
    <source>
        <dbReference type="Pfam" id="PF00149"/>
    </source>
</evidence>
<evidence type="ECO:0000313" key="3">
    <source>
        <dbReference type="Proteomes" id="UP000094056"/>
    </source>
</evidence>
<protein>
    <submittedName>
        <fullName evidence="2">Putative metallophosphoesterase</fullName>
    </submittedName>
</protein>
<dbReference type="AlphaFoldDB" id="A0A1E3X878"/>
<dbReference type="SUPFAM" id="SSF56300">
    <property type="entry name" value="Metallo-dependent phosphatases"/>
    <property type="match status" value="1"/>
</dbReference>
<proteinExistence type="predicted"/>
<feature type="domain" description="Calcineurin-like phosphoesterase" evidence="1">
    <location>
        <begin position="1"/>
        <end position="178"/>
    </location>
</feature>
<dbReference type="EMBL" id="MAYW01000092">
    <property type="protein sequence ID" value="ODS31835.1"/>
    <property type="molecule type" value="Genomic_DNA"/>
</dbReference>
<gene>
    <name evidence="2" type="ORF">SCARUB_03047</name>
</gene>
<dbReference type="Proteomes" id="UP000094056">
    <property type="component" value="Unassembled WGS sequence"/>
</dbReference>
<dbReference type="Gene3D" id="3.60.21.10">
    <property type="match status" value="1"/>
</dbReference>
<dbReference type="Pfam" id="PF00149">
    <property type="entry name" value="Metallophos"/>
    <property type="match status" value="1"/>
</dbReference>
<comment type="caution">
    <text evidence="2">The sequence shown here is derived from an EMBL/GenBank/DDBJ whole genome shotgun (WGS) entry which is preliminary data.</text>
</comment>
<dbReference type="PANTHER" id="PTHR37523:SF1">
    <property type="entry name" value="CALCINEURIN-LIKE PHOSPHOESTERASE DOMAIN-CONTAINING PROTEIN"/>
    <property type="match status" value="1"/>
</dbReference>
<dbReference type="PANTHER" id="PTHR37523">
    <property type="entry name" value="METALLOPHOSPHOESTERASE"/>
    <property type="match status" value="1"/>
</dbReference>
<sequence>MKIISFGDIHEDVSNLKLLRNELENANLIIISGDLTNYNGKKEAEKVIEEIMKYNENIIAQLGNLDQLEVDDYLTEKGINLHRNGFIKDDIGIFGVGGSNPTPFRTPTEFSEGEIETFLLEGFEKVRETKFKIMVPHMPPKDTKIDVITAGAHVGSQSVRDFILRHKPDISLSGHIHEARGVDKIENTLIFNAGMFREGGYVKITKQSDELFAELKVLT</sequence>
<reference evidence="2 3" key="1">
    <citation type="submission" date="2016-07" db="EMBL/GenBank/DDBJ databases">
        <title>Draft genome of Scalindua rubra, obtained from a brine-seawater interface in the Red Sea, sheds light on salt adaptation in anammox bacteria.</title>
        <authorList>
            <person name="Speth D.R."/>
            <person name="Lagkouvardos I."/>
            <person name="Wang Y."/>
            <person name="Qian P.-Y."/>
            <person name="Dutilh B.E."/>
            <person name="Jetten M.S."/>
        </authorList>
    </citation>
    <scope>NUCLEOTIDE SEQUENCE [LARGE SCALE GENOMIC DNA]</scope>
    <source>
        <strain evidence="2">BSI-1</strain>
    </source>
</reference>
<evidence type="ECO:0000313" key="2">
    <source>
        <dbReference type="EMBL" id="ODS31835.1"/>
    </source>
</evidence>